<dbReference type="OrthoDB" id="509821at2759"/>
<reference evidence="2 3" key="1">
    <citation type="submission" date="2020-11" db="EMBL/GenBank/DDBJ databases">
        <authorList>
            <person name="Wallbank WR R."/>
            <person name="Pardo Diaz C."/>
            <person name="Kozak K."/>
            <person name="Martin S."/>
            <person name="Jiggins C."/>
            <person name="Moest M."/>
            <person name="Warren A I."/>
            <person name="Generalovic N T."/>
            <person name="Byers J.R.P. K."/>
            <person name="Montejo-Kovacevich G."/>
            <person name="Yen C E."/>
        </authorList>
    </citation>
    <scope>NUCLEOTIDE SEQUENCE [LARGE SCALE GENOMIC DNA]</scope>
</reference>
<keyword evidence="1" id="KW-0472">Membrane</keyword>
<dbReference type="Proteomes" id="UP000594454">
    <property type="component" value="Chromosome 2"/>
</dbReference>
<dbReference type="PANTHER" id="PTHR21780">
    <property type="entry name" value="TRANSMEMBRANE PROTEIN 209"/>
    <property type="match status" value="1"/>
</dbReference>
<dbReference type="InterPro" id="IPR019176">
    <property type="entry name" value="Cytochrome_B561-rel"/>
</dbReference>
<organism evidence="2 3">
    <name type="scientific">Hermetia illucens</name>
    <name type="common">Black soldier fly</name>
    <dbReference type="NCBI Taxonomy" id="343691"/>
    <lineage>
        <taxon>Eukaryota</taxon>
        <taxon>Metazoa</taxon>
        <taxon>Ecdysozoa</taxon>
        <taxon>Arthropoda</taxon>
        <taxon>Hexapoda</taxon>
        <taxon>Insecta</taxon>
        <taxon>Pterygota</taxon>
        <taxon>Neoptera</taxon>
        <taxon>Endopterygota</taxon>
        <taxon>Diptera</taxon>
        <taxon>Brachycera</taxon>
        <taxon>Stratiomyomorpha</taxon>
        <taxon>Stratiomyidae</taxon>
        <taxon>Hermetiinae</taxon>
        <taxon>Hermetia</taxon>
    </lineage>
</organism>
<protein>
    <recommendedName>
        <fullName evidence="4">Transmembrane protein 209</fullName>
    </recommendedName>
</protein>
<evidence type="ECO:0000256" key="1">
    <source>
        <dbReference type="SAM" id="Phobius"/>
    </source>
</evidence>
<evidence type="ECO:0000313" key="3">
    <source>
        <dbReference type="Proteomes" id="UP000594454"/>
    </source>
</evidence>
<dbReference type="GO" id="GO:0016020">
    <property type="term" value="C:membrane"/>
    <property type="evidence" value="ECO:0007669"/>
    <property type="project" value="TreeGrafter"/>
</dbReference>
<dbReference type="FunCoup" id="A0A7R8YQY7">
    <property type="interactions" value="1520"/>
</dbReference>
<dbReference type="EMBL" id="LR899010">
    <property type="protein sequence ID" value="CAD7081901.1"/>
    <property type="molecule type" value="Genomic_DNA"/>
</dbReference>
<dbReference type="Pfam" id="PF09786">
    <property type="entry name" value="CytochromB561_N"/>
    <property type="match status" value="1"/>
</dbReference>
<keyword evidence="1" id="KW-0812">Transmembrane</keyword>
<sequence length="534" mass="60136">MNTTTCCTPKKPSEIVAKGLELQLKAKQARQHLKWGAIHLGILAVLLFDIFNKCPYSFSQWYYVEYTAAVLVALSAFVYFLRYLFFAFSFEPIKGTLAQRDLMQFDEKDKSFVLSTPQAGGPETHEAPMNATLLSWHSSFNDSNRMTSANWAYTRCTPPGAGTNTTQNTSWNSSVHNDSSLNTSALSANGIFATSYKTYAKENVVTDERGLQQLLKEEYSKQEYNLSEAQVAQKTLSPTSINSFWNYCNNAATLLKTSLYQLSPSAASPNKQSTKDEGGMFDDGNSEIIKKIPSSRLSQYVANLRMWISGTILQRIEAEINKIDESFKSRGFSDIQIGSVGLERLKKTAENKQFVSSHVPMLPLIVPFLEMSTNQEYLVQRIKDLAKGSCIADYRWNSGSSYHGLNWDEHLPTDSAILFHLFCTYLDSQLMPLPQPGGRPFFNRYVVIGDKKTPKETIAEVKNKSKCAILCTNQLKPKFNFISDDKVHNCAYDRNNLFYVIIQFLIYMKTNHEGLLEGVNLGKSGINILCVIED</sequence>
<dbReference type="OMA" id="VINWHSS"/>
<name>A0A7R8YQY7_HERIL</name>
<accession>A0A7R8YQY7</accession>
<gene>
    <name evidence="2" type="ORF">HERILL_LOCUS4983</name>
</gene>
<feature type="transmembrane region" description="Helical" evidence="1">
    <location>
        <begin position="63"/>
        <end position="85"/>
    </location>
</feature>
<keyword evidence="3" id="KW-1185">Reference proteome</keyword>
<evidence type="ECO:0000313" key="2">
    <source>
        <dbReference type="EMBL" id="CAD7081901.1"/>
    </source>
</evidence>
<dbReference type="PANTHER" id="PTHR21780:SF0">
    <property type="entry name" value="TRANSMEMBRANE PROTEIN 209"/>
    <property type="match status" value="1"/>
</dbReference>
<keyword evidence="1" id="KW-1133">Transmembrane helix</keyword>
<dbReference type="AlphaFoldDB" id="A0A7R8YQY7"/>
<proteinExistence type="predicted"/>
<evidence type="ECO:0008006" key="4">
    <source>
        <dbReference type="Google" id="ProtNLM"/>
    </source>
</evidence>
<dbReference type="InParanoid" id="A0A7R8YQY7"/>